<evidence type="ECO:0000256" key="5">
    <source>
        <dbReference type="ARBA" id="ARBA00022692"/>
    </source>
</evidence>
<evidence type="ECO:0000256" key="13">
    <source>
        <dbReference type="RuleBase" id="RU362091"/>
    </source>
</evidence>
<keyword evidence="5 14" id="KW-0812">Transmembrane</keyword>
<feature type="transmembrane region" description="Helical" evidence="14">
    <location>
        <begin position="230"/>
        <end position="248"/>
    </location>
</feature>
<dbReference type="PANTHER" id="PTHR48086">
    <property type="entry name" value="SODIUM/PROLINE SYMPORTER-RELATED"/>
    <property type="match status" value="1"/>
</dbReference>
<keyword evidence="6" id="KW-0769">Symport</keyword>
<evidence type="ECO:0000256" key="6">
    <source>
        <dbReference type="ARBA" id="ARBA00022847"/>
    </source>
</evidence>
<feature type="transmembrane region" description="Helical" evidence="14">
    <location>
        <begin position="189"/>
        <end position="210"/>
    </location>
</feature>
<evidence type="ECO:0000256" key="10">
    <source>
        <dbReference type="ARBA" id="ARBA00023136"/>
    </source>
</evidence>
<feature type="transmembrane region" description="Helical" evidence="14">
    <location>
        <begin position="269"/>
        <end position="293"/>
    </location>
</feature>
<feature type="transmembrane region" description="Helical" evidence="14">
    <location>
        <begin position="421"/>
        <end position="444"/>
    </location>
</feature>
<evidence type="ECO:0000256" key="9">
    <source>
        <dbReference type="ARBA" id="ARBA00023065"/>
    </source>
</evidence>
<evidence type="ECO:0000256" key="7">
    <source>
        <dbReference type="ARBA" id="ARBA00022989"/>
    </source>
</evidence>
<comment type="subcellular location">
    <subcellularLocation>
        <location evidence="1">Cell membrane</location>
        <topology evidence="1">Multi-pass membrane protein</topology>
    </subcellularLocation>
</comment>
<evidence type="ECO:0000256" key="8">
    <source>
        <dbReference type="ARBA" id="ARBA00023053"/>
    </source>
</evidence>
<evidence type="ECO:0000256" key="12">
    <source>
        <dbReference type="ARBA" id="ARBA00033708"/>
    </source>
</evidence>
<feature type="transmembrane region" description="Helical" evidence="14">
    <location>
        <begin position="35"/>
        <end position="53"/>
    </location>
</feature>
<evidence type="ECO:0000256" key="3">
    <source>
        <dbReference type="ARBA" id="ARBA00022448"/>
    </source>
</evidence>
<dbReference type="GO" id="GO:0015293">
    <property type="term" value="F:symporter activity"/>
    <property type="evidence" value="ECO:0007669"/>
    <property type="project" value="UniProtKB-KW"/>
</dbReference>
<evidence type="ECO:0000256" key="11">
    <source>
        <dbReference type="ARBA" id="ARBA00023201"/>
    </source>
</evidence>
<dbReference type="GO" id="GO:0006814">
    <property type="term" value="P:sodium ion transport"/>
    <property type="evidence" value="ECO:0007669"/>
    <property type="project" value="UniProtKB-KW"/>
</dbReference>
<keyword evidence="4" id="KW-1003">Cell membrane</keyword>
<keyword evidence="11" id="KW-0739">Sodium transport</keyword>
<feature type="transmembrane region" description="Helical" evidence="14">
    <location>
        <begin position="391"/>
        <end position="414"/>
    </location>
</feature>
<feature type="transmembrane region" description="Helical" evidence="14">
    <location>
        <begin position="365"/>
        <end position="385"/>
    </location>
</feature>
<sequence>MNPYIVGVVVVYLAVTIIIGVWATKRTKNTSDFFVAGRSLGMFVVAMAVFTSIQSGFGVLGGTGLTFDSGFGGFVAGIGFAAPLGFVLAWFLVAKRMWRLANLGEIYTLGDVVERRYASRGVRGWIGFAVALGVIGYLGVQVQATGVIMAAIFPIGTTWGAIIGLGILGLYAVGGGIIAAVYTDLFQGIIMVGVSIIVVIIAVNAGGGVLNITETLQGADPALASPFGTVPALTIACYLFLFSIGAAGQPQLLTKFLMIGDTKELKWGALTAGLAYLLTMLLVAGVGLSALALSTQGNFPELDTPDQALTRFFVEFTPPILAGLGFAGILAAIMSTGDAFLNLGAAALIRDIPRSLNVPVRNELLWSRIIIVALLVLSLLFSLYLDTLVALLGVFGWGTFAAAIFPTVVLGLVWPRATSQGAIVSIITSIVLNFVLEIGARYGFTPLPEGVVNGAFTLAVAIIVFIGTSLVTQQEREASPEVKRVFEG</sequence>
<keyword evidence="8" id="KW-0915">Sodium</keyword>
<dbReference type="InterPro" id="IPR001734">
    <property type="entry name" value="Na/solute_symporter"/>
</dbReference>
<feature type="transmembrane region" description="Helical" evidence="14">
    <location>
        <begin position="159"/>
        <end position="182"/>
    </location>
</feature>
<feature type="transmembrane region" description="Helical" evidence="14">
    <location>
        <begin position="450"/>
        <end position="471"/>
    </location>
</feature>
<organism evidence="15">
    <name type="scientific">uncultured Rubrobacteraceae bacterium</name>
    <dbReference type="NCBI Taxonomy" id="349277"/>
    <lineage>
        <taxon>Bacteria</taxon>
        <taxon>Bacillati</taxon>
        <taxon>Actinomycetota</taxon>
        <taxon>Rubrobacteria</taxon>
        <taxon>Rubrobacterales</taxon>
        <taxon>Rubrobacteraceae</taxon>
        <taxon>environmental samples</taxon>
    </lineage>
</organism>
<feature type="transmembrane region" description="Helical" evidence="14">
    <location>
        <begin position="320"/>
        <end position="344"/>
    </location>
</feature>
<feature type="transmembrane region" description="Helical" evidence="14">
    <location>
        <begin position="73"/>
        <end position="93"/>
    </location>
</feature>
<dbReference type="InterPro" id="IPR038377">
    <property type="entry name" value="Na/Glc_symporter_sf"/>
</dbReference>
<dbReference type="GO" id="GO:0005886">
    <property type="term" value="C:plasma membrane"/>
    <property type="evidence" value="ECO:0007669"/>
    <property type="project" value="UniProtKB-SubCell"/>
</dbReference>
<dbReference type="EMBL" id="CADCVH010000011">
    <property type="protein sequence ID" value="CAA9446236.1"/>
    <property type="molecule type" value="Genomic_DNA"/>
</dbReference>
<keyword evidence="7 14" id="KW-1133">Transmembrane helix</keyword>
<keyword evidence="9" id="KW-0406">Ion transport</keyword>
<dbReference type="Gene3D" id="1.20.1730.10">
    <property type="entry name" value="Sodium/glucose cotransporter"/>
    <property type="match status" value="1"/>
</dbReference>
<dbReference type="PANTHER" id="PTHR48086:SF3">
    <property type="entry name" value="SODIUM_PROLINE SYMPORTER"/>
    <property type="match status" value="1"/>
</dbReference>
<dbReference type="InterPro" id="IPR050277">
    <property type="entry name" value="Sodium:Solute_Symporter"/>
</dbReference>
<feature type="transmembrane region" description="Helical" evidence="14">
    <location>
        <begin position="125"/>
        <end position="153"/>
    </location>
</feature>
<name>A0A6J4QJJ2_9ACTN</name>
<evidence type="ECO:0000313" key="15">
    <source>
        <dbReference type="EMBL" id="CAA9446236.1"/>
    </source>
</evidence>
<reference evidence="15" key="1">
    <citation type="submission" date="2020-02" db="EMBL/GenBank/DDBJ databases">
        <authorList>
            <person name="Meier V. D."/>
        </authorList>
    </citation>
    <scope>NUCLEOTIDE SEQUENCE</scope>
    <source>
        <strain evidence="15">AVDCRST_MAG02</strain>
    </source>
</reference>
<gene>
    <name evidence="15" type="ORF">AVDCRST_MAG02-270</name>
</gene>
<comment type="catalytic activity">
    <reaction evidence="12">
        <text>L-proline(in) + Na(+)(in) = L-proline(out) + Na(+)(out)</text>
        <dbReference type="Rhea" id="RHEA:28967"/>
        <dbReference type="ChEBI" id="CHEBI:29101"/>
        <dbReference type="ChEBI" id="CHEBI:60039"/>
    </reaction>
</comment>
<evidence type="ECO:0008006" key="16">
    <source>
        <dbReference type="Google" id="ProtNLM"/>
    </source>
</evidence>
<keyword evidence="10 14" id="KW-0472">Membrane</keyword>
<protein>
    <recommendedName>
        <fullName evidence="16">Sodium:solute symporter</fullName>
    </recommendedName>
</protein>
<evidence type="ECO:0000256" key="4">
    <source>
        <dbReference type="ARBA" id="ARBA00022475"/>
    </source>
</evidence>
<evidence type="ECO:0000256" key="2">
    <source>
        <dbReference type="ARBA" id="ARBA00006434"/>
    </source>
</evidence>
<dbReference type="PROSITE" id="PS50283">
    <property type="entry name" value="NA_SOLUT_SYMP_3"/>
    <property type="match status" value="1"/>
</dbReference>
<accession>A0A6J4QJJ2</accession>
<evidence type="ECO:0000256" key="1">
    <source>
        <dbReference type="ARBA" id="ARBA00004651"/>
    </source>
</evidence>
<evidence type="ECO:0000256" key="14">
    <source>
        <dbReference type="SAM" id="Phobius"/>
    </source>
</evidence>
<keyword evidence="3" id="KW-0813">Transport</keyword>
<proteinExistence type="inferred from homology"/>
<dbReference type="AlphaFoldDB" id="A0A6J4QJJ2"/>
<comment type="similarity">
    <text evidence="2 13">Belongs to the sodium:solute symporter (SSF) (TC 2.A.21) family.</text>
</comment>
<feature type="transmembrane region" description="Helical" evidence="14">
    <location>
        <begin position="6"/>
        <end position="23"/>
    </location>
</feature>
<dbReference type="Pfam" id="PF00474">
    <property type="entry name" value="SSF"/>
    <property type="match status" value="1"/>
</dbReference>